<keyword evidence="2" id="KW-1133">Transmembrane helix</keyword>
<evidence type="ECO:0000313" key="3">
    <source>
        <dbReference type="EMBL" id="MBA5629473.1"/>
    </source>
</evidence>
<feature type="transmembrane region" description="Helical" evidence="2">
    <location>
        <begin position="20"/>
        <end position="37"/>
    </location>
</feature>
<accession>A0A838ZRY5</accession>
<dbReference type="Proteomes" id="UP000552241">
    <property type="component" value="Unassembled WGS sequence"/>
</dbReference>
<feature type="region of interest" description="Disordered" evidence="1">
    <location>
        <begin position="228"/>
        <end position="257"/>
    </location>
</feature>
<gene>
    <name evidence="3" type="ORF">HU137_06765</name>
</gene>
<sequence length="257" mass="30002">MRTFAKSQIRYSKSQRMGIFAFLGIILSILLVQFFFYQQKIENSPIEIPNHVLLLDKELEQSSNPASQSNFLQNFDPNELSEEGWRQLGFSQKQVSTIMKYKYSLGGRFSNKEEIKKCFVISEKKFNQIEPYIQFSSIQTFQGNKNVKSPKKRIHYRKFNPNAYSVKDWESIGFSIKQAENILKYKNMLGGKFTSLDQIKKCYMISEEKFQEMKPFIVLPKEKPKPQGTIELIEENSRPESQSQSQSENVGTIEILE</sequence>
<comment type="caution">
    <text evidence="3">The sequence shown here is derived from an EMBL/GenBank/DDBJ whole genome shotgun (WGS) entry which is preliminary data.</text>
</comment>
<proteinExistence type="predicted"/>
<dbReference type="RefSeq" id="WP_182043026.1">
    <property type="nucleotide sequence ID" value="NZ_JACDZE010000001.1"/>
</dbReference>
<organism evidence="3 4">
    <name type="scientific">Moheibacter lacus</name>
    <dbReference type="NCBI Taxonomy" id="2745851"/>
    <lineage>
        <taxon>Bacteria</taxon>
        <taxon>Pseudomonadati</taxon>
        <taxon>Bacteroidota</taxon>
        <taxon>Flavobacteriia</taxon>
        <taxon>Flavobacteriales</taxon>
        <taxon>Weeksellaceae</taxon>
        <taxon>Moheibacter</taxon>
    </lineage>
</organism>
<evidence type="ECO:0000313" key="4">
    <source>
        <dbReference type="Proteomes" id="UP000552241"/>
    </source>
</evidence>
<keyword evidence="2" id="KW-0472">Membrane</keyword>
<keyword evidence="2" id="KW-0812">Transmembrane</keyword>
<keyword evidence="4" id="KW-1185">Reference proteome</keyword>
<dbReference type="SUPFAM" id="SSF47781">
    <property type="entry name" value="RuvA domain 2-like"/>
    <property type="match status" value="2"/>
</dbReference>
<dbReference type="EMBL" id="JACDZE010000001">
    <property type="protein sequence ID" value="MBA5629473.1"/>
    <property type="molecule type" value="Genomic_DNA"/>
</dbReference>
<dbReference type="InterPro" id="IPR010994">
    <property type="entry name" value="RuvA_2-like"/>
</dbReference>
<evidence type="ECO:0000256" key="2">
    <source>
        <dbReference type="SAM" id="Phobius"/>
    </source>
</evidence>
<name>A0A838ZRY5_9FLAO</name>
<reference evidence="3 4" key="1">
    <citation type="submission" date="2020-07" db="EMBL/GenBank/DDBJ databases">
        <title>Moheibacter lacus sp. nov., a member of the family Flavobacteriaceae isolated from freshwater lake sediment.</title>
        <authorList>
            <person name="Liu Y."/>
        </authorList>
    </citation>
    <scope>NUCLEOTIDE SEQUENCE [LARGE SCALE GENOMIC DNA]</scope>
    <source>
        <strain evidence="3 4">BDHS18</strain>
    </source>
</reference>
<dbReference type="Pfam" id="PF12836">
    <property type="entry name" value="HHH_3"/>
    <property type="match status" value="1"/>
</dbReference>
<protein>
    <submittedName>
        <fullName evidence="3">Helix-hairpin-helix domain-containing protein</fullName>
    </submittedName>
</protein>
<dbReference type="AlphaFoldDB" id="A0A838ZRY5"/>
<evidence type="ECO:0000256" key="1">
    <source>
        <dbReference type="SAM" id="MobiDB-lite"/>
    </source>
</evidence>